<name>A0A9D4TJH8_CHLVU</name>
<keyword evidence="3" id="KW-0732">Signal</keyword>
<evidence type="ECO:0000259" key="4">
    <source>
        <dbReference type="PROSITE" id="PS50213"/>
    </source>
</evidence>
<feature type="region of interest" description="Disordered" evidence="1">
    <location>
        <begin position="50"/>
        <end position="79"/>
    </location>
</feature>
<feature type="compositionally biased region" description="Gly residues" evidence="1">
    <location>
        <begin position="291"/>
        <end position="301"/>
    </location>
</feature>
<comment type="caution">
    <text evidence="5">The sequence shown here is derived from an EMBL/GenBank/DDBJ whole genome shotgun (WGS) entry which is preliminary data.</text>
</comment>
<dbReference type="EMBL" id="SIDB01000010">
    <property type="protein sequence ID" value="KAI3427168.1"/>
    <property type="molecule type" value="Genomic_DNA"/>
</dbReference>
<feature type="chain" id="PRO_5038780197" description="FAS1 domain-containing protein" evidence="3">
    <location>
        <begin position="26"/>
        <end position="436"/>
    </location>
</feature>
<dbReference type="Gene3D" id="2.30.180.10">
    <property type="entry name" value="FAS1 domain"/>
    <property type="match status" value="1"/>
</dbReference>
<sequence length="436" mass="43524">MPVLSWFPGLALTFLALQHVGTVLGASQAVGTDAARSGSFAAGRSLLLAEPNSSDSSSPSGEDGKSDSAAPSSRKKRCEPSLIDVARTQPELRQLVQLAIAGYNVFSVDGGKNFTVLAPTNAALQNLAAGIEEQEDRTRLENGFYSVVLYHQLPQGALDEQQLLAAGGDVGLQTSLGRALGSGSDEAFTISLDGTARPIVATGGWPANNAQLLKSLEACNGRMYVIDAVLLPTQSLADLPRLVDDIPVMQSGSFWELLDGSKAAAAAAPAPPNSPGLSSGGEGGEQLSPEPGGGGGSGEAGAGLHSNSTDVVVSSGSGAPMPATTGNVNSSSDGSSNGGDTSGTSGTTSSSGGGGGGSENVLIIAASVAGAAVAACAAVVAVVLLRKHAAARRRSAAGREQQQLQPQEGEGEDGGGFGLASKRLSSTRPVSLHVDA</sequence>
<feature type="region of interest" description="Disordered" evidence="1">
    <location>
        <begin position="266"/>
        <end position="355"/>
    </location>
</feature>
<dbReference type="Pfam" id="PF02469">
    <property type="entry name" value="Fasciclin"/>
    <property type="match status" value="1"/>
</dbReference>
<keyword evidence="2" id="KW-0812">Transmembrane</keyword>
<evidence type="ECO:0000313" key="6">
    <source>
        <dbReference type="Proteomes" id="UP001055712"/>
    </source>
</evidence>
<evidence type="ECO:0000256" key="3">
    <source>
        <dbReference type="SAM" id="SignalP"/>
    </source>
</evidence>
<organism evidence="5 6">
    <name type="scientific">Chlorella vulgaris</name>
    <name type="common">Green alga</name>
    <dbReference type="NCBI Taxonomy" id="3077"/>
    <lineage>
        <taxon>Eukaryota</taxon>
        <taxon>Viridiplantae</taxon>
        <taxon>Chlorophyta</taxon>
        <taxon>core chlorophytes</taxon>
        <taxon>Trebouxiophyceae</taxon>
        <taxon>Chlorellales</taxon>
        <taxon>Chlorellaceae</taxon>
        <taxon>Chlorella clade</taxon>
        <taxon>Chlorella</taxon>
    </lineage>
</organism>
<protein>
    <recommendedName>
        <fullName evidence="4">FAS1 domain-containing protein</fullName>
    </recommendedName>
</protein>
<dbReference type="AlphaFoldDB" id="A0A9D4TJH8"/>
<feature type="compositionally biased region" description="Polar residues" evidence="1">
    <location>
        <begin position="305"/>
        <end position="317"/>
    </location>
</feature>
<dbReference type="InterPro" id="IPR036378">
    <property type="entry name" value="FAS1_dom_sf"/>
</dbReference>
<keyword evidence="2" id="KW-0472">Membrane</keyword>
<feature type="signal peptide" evidence="3">
    <location>
        <begin position="1"/>
        <end position="25"/>
    </location>
</feature>
<proteinExistence type="predicted"/>
<evidence type="ECO:0000256" key="2">
    <source>
        <dbReference type="SAM" id="Phobius"/>
    </source>
</evidence>
<accession>A0A9D4TJH8</accession>
<dbReference type="PROSITE" id="PS50213">
    <property type="entry name" value="FAS1"/>
    <property type="match status" value="1"/>
</dbReference>
<evidence type="ECO:0000256" key="1">
    <source>
        <dbReference type="SAM" id="MobiDB-lite"/>
    </source>
</evidence>
<feature type="compositionally biased region" description="Low complexity" evidence="1">
    <location>
        <begin position="324"/>
        <end position="335"/>
    </location>
</feature>
<dbReference type="InterPro" id="IPR000782">
    <property type="entry name" value="FAS1_domain"/>
</dbReference>
<feature type="transmembrane region" description="Helical" evidence="2">
    <location>
        <begin position="361"/>
        <end position="385"/>
    </location>
</feature>
<feature type="domain" description="FAS1" evidence="4">
    <location>
        <begin position="79"/>
        <end position="230"/>
    </location>
</feature>
<keyword evidence="2" id="KW-1133">Transmembrane helix</keyword>
<dbReference type="SMART" id="SM00554">
    <property type="entry name" value="FAS1"/>
    <property type="match status" value="1"/>
</dbReference>
<feature type="region of interest" description="Disordered" evidence="1">
    <location>
        <begin position="395"/>
        <end position="436"/>
    </location>
</feature>
<reference evidence="5" key="1">
    <citation type="journal article" date="2019" name="Plant J.">
        <title>Chlorella vulgaris genome assembly and annotation reveals the molecular basis for metabolic acclimation to high light conditions.</title>
        <authorList>
            <person name="Cecchin M."/>
            <person name="Marcolungo L."/>
            <person name="Rossato M."/>
            <person name="Girolomoni L."/>
            <person name="Cosentino E."/>
            <person name="Cuine S."/>
            <person name="Li-Beisson Y."/>
            <person name="Delledonne M."/>
            <person name="Ballottari M."/>
        </authorList>
    </citation>
    <scope>NUCLEOTIDE SEQUENCE</scope>
    <source>
        <strain evidence="5">211/11P</strain>
    </source>
</reference>
<dbReference type="OrthoDB" id="286301at2759"/>
<keyword evidence="6" id="KW-1185">Reference proteome</keyword>
<feature type="compositionally biased region" description="Low complexity" evidence="1">
    <location>
        <begin position="398"/>
        <end position="408"/>
    </location>
</feature>
<dbReference type="Proteomes" id="UP001055712">
    <property type="component" value="Unassembled WGS sequence"/>
</dbReference>
<reference evidence="5" key="2">
    <citation type="submission" date="2020-11" db="EMBL/GenBank/DDBJ databases">
        <authorList>
            <person name="Cecchin M."/>
            <person name="Marcolungo L."/>
            <person name="Rossato M."/>
            <person name="Girolomoni L."/>
            <person name="Cosentino E."/>
            <person name="Cuine S."/>
            <person name="Li-Beisson Y."/>
            <person name="Delledonne M."/>
            <person name="Ballottari M."/>
        </authorList>
    </citation>
    <scope>NUCLEOTIDE SEQUENCE</scope>
    <source>
        <strain evidence="5">211/11P</strain>
        <tissue evidence="5">Whole cell</tissue>
    </source>
</reference>
<evidence type="ECO:0000313" key="5">
    <source>
        <dbReference type="EMBL" id="KAI3427168.1"/>
    </source>
</evidence>
<gene>
    <name evidence="5" type="ORF">D9Q98_007105</name>
</gene>
<dbReference type="SUPFAM" id="SSF82153">
    <property type="entry name" value="FAS1 domain"/>
    <property type="match status" value="1"/>
</dbReference>